<feature type="coiled-coil region" evidence="8">
    <location>
        <begin position="305"/>
        <end position="332"/>
    </location>
</feature>
<keyword evidence="7" id="KW-0131">Cell cycle</keyword>
<keyword evidence="5" id="KW-0804">Transcription</keyword>
<protein>
    <submittedName>
        <fullName evidence="11">MAT3m</fullName>
    </submittedName>
</protein>
<proteinExistence type="inferred from homology"/>
<dbReference type="SMART" id="SM01368">
    <property type="entry name" value="RB_A"/>
    <property type="match status" value="1"/>
</dbReference>
<evidence type="ECO:0000256" key="7">
    <source>
        <dbReference type="ARBA" id="ARBA00023306"/>
    </source>
</evidence>
<evidence type="ECO:0000256" key="1">
    <source>
        <dbReference type="ARBA" id="ARBA00004123"/>
    </source>
</evidence>
<dbReference type="GO" id="GO:0000977">
    <property type="term" value="F:RNA polymerase II transcription regulatory region sequence-specific DNA binding"/>
    <property type="evidence" value="ECO:0007669"/>
    <property type="project" value="TreeGrafter"/>
</dbReference>
<organism evidence="11">
    <name type="scientific">Volvox carteri f. nagariensis</name>
    <dbReference type="NCBI Taxonomy" id="3068"/>
    <lineage>
        <taxon>Eukaryota</taxon>
        <taxon>Viridiplantae</taxon>
        <taxon>Chlorophyta</taxon>
        <taxon>core chlorophytes</taxon>
        <taxon>Chlorophyceae</taxon>
        <taxon>CS clade</taxon>
        <taxon>Chlamydomonadales</taxon>
        <taxon>Volvocaceae</taxon>
        <taxon>Volvox</taxon>
    </lineage>
</organism>
<dbReference type="Gene3D" id="1.10.472.10">
    <property type="entry name" value="Cyclin-like"/>
    <property type="match status" value="2"/>
</dbReference>
<feature type="domain" description="Retinoblastoma-associated protein N-terminal" evidence="9">
    <location>
        <begin position="80"/>
        <end position="216"/>
    </location>
</feature>
<evidence type="ECO:0000256" key="3">
    <source>
        <dbReference type="ARBA" id="ARBA00022491"/>
    </source>
</evidence>
<dbReference type="GO" id="GO:0005667">
    <property type="term" value="C:transcription regulator complex"/>
    <property type="evidence" value="ECO:0007669"/>
    <property type="project" value="TreeGrafter"/>
</dbReference>
<gene>
    <name evidence="11" type="primary">MAT3m</name>
</gene>
<dbReference type="GO" id="GO:0000785">
    <property type="term" value="C:chromatin"/>
    <property type="evidence" value="ECO:0007669"/>
    <property type="project" value="TreeGrafter"/>
</dbReference>
<keyword evidence="6" id="KW-0539">Nucleus</keyword>
<evidence type="ECO:0000259" key="10">
    <source>
        <dbReference type="SMART" id="SM01368"/>
    </source>
</evidence>
<dbReference type="GO" id="GO:2000134">
    <property type="term" value="P:negative regulation of G1/S transition of mitotic cell cycle"/>
    <property type="evidence" value="ECO:0007669"/>
    <property type="project" value="TreeGrafter"/>
</dbReference>
<dbReference type="SUPFAM" id="SSF47954">
    <property type="entry name" value="Cyclin-like"/>
    <property type="match status" value="2"/>
</dbReference>
<name>D9CJ65_VOLCA</name>
<keyword evidence="4" id="KW-0805">Transcription regulation</keyword>
<evidence type="ECO:0000259" key="9">
    <source>
        <dbReference type="SMART" id="SM01367"/>
    </source>
</evidence>
<dbReference type="SMART" id="SM01367">
    <property type="entry name" value="DUF3452"/>
    <property type="match status" value="1"/>
</dbReference>
<evidence type="ECO:0000256" key="6">
    <source>
        <dbReference type="ARBA" id="ARBA00023242"/>
    </source>
</evidence>
<dbReference type="InterPro" id="IPR028309">
    <property type="entry name" value="RB_fam"/>
</dbReference>
<dbReference type="AlphaFoldDB" id="D9CJ65"/>
<evidence type="ECO:0000256" key="5">
    <source>
        <dbReference type="ARBA" id="ARBA00023163"/>
    </source>
</evidence>
<dbReference type="GO" id="GO:0030154">
    <property type="term" value="P:cell differentiation"/>
    <property type="evidence" value="ECO:0007669"/>
    <property type="project" value="TreeGrafter"/>
</dbReference>
<keyword evidence="3" id="KW-0678">Repressor</keyword>
<dbReference type="PANTHER" id="PTHR13742">
    <property type="entry name" value="RETINOBLASTOMA-ASSOCIATED PROTEIN RB -RELATED"/>
    <property type="match status" value="1"/>
</dbReference>
<dbReference type="InterPro" id="IPR002719">
    <property type="entry name" value="RB_B"/>
</dbReference>
<evidence type="ECO:0000313" key="11">
    <source>
        <dbReference type="EMBL" id="ADI46925.1"/>
    </source>
</evidence>
<dbReference type="EMBL" id="GU784916">
    <property type="protein sequence ID" value="ADI46925.1"/>
    <property type="molecule type" value="Genomic_DNA"/>
</dbReference>
<dbReference type="Pfam" id="PF01857">
    <property type="entry name" value="RB_B"/>
    <property type="match status" value="1"/>
</dbReference>
<dbReference type="Pfam" id="PF11934">
    <property type="entry name" value="DUF3452"/>
    <property type="match status" value="1"/>
</dbReference>
<comment type="subcellular location">
    <subcellularLocation>
        <location evidence="1">Nucleus</location>
    </subcellularLocation>
</comment>
<dbReference type="InterPro" id="IPR002720">
    <property type="entry name" value="RB_A"/>
</dbReference>
<feature type="domain" description="Retinoblastoma-associated protein A-box" evidence="10">
    <location>
        <begin position="424"/>
        <end position="630"/>
    </location>
</feature>
<evidence type="ECO:0000256" key="2">
    <source>
        <dbReference type="ARBA" id="ARBA00009475"/>
    </source>
</evidence>
<reference evidence="11" key="1">
    <citation type="journal article" date="2010" name="Science">
        <title>Evolution of an expanded sex-determining locus in Volvox.</title>
        <authorList>
            <person name="Ferris P."/>
            <person name="Olson B.J."/>
            <person name="De Hoff P.L."/>
            <person name="Douglass S."/>
            <person name="Casero D."/>
            <person name="Prochnik S."/>
            <person name="Geng S."/>
            <person name="Rai R."/>
            <person name="Grimwood J."/>
            <person name="Schmutz J."/>
            <person name="Nishii I."/>
            <person name="Hamaji T."/>
            <person name="Nozaki H."/>
            <person name="Pellegrini M."/>
            <person name="Umen J.G."/>
        </authorList>
    </citation>
    <scope>NUCLEOTIDE SEQUENCE</scope>
    <source>
        <strain evidence="11">Adam</strain>
    </source>
</reference>
<dbReference type="GO" id="GO:0006357">
    <property type="term" value="P:regulation of transcription by RNA polymerase II"/>
    <property type="evidence" value="ECO:0007669"/>
    <property type="project" value="InterPro"/>
</dbReference>
<evidence type="ECO:0000256" key="4">
    <source>
        <dbReference type="ARBA" id="ARBA00023015"/>
    </source>
</evidence>
<dbReference type="InterPro" id="IPR036915">
    <property type="entry name" value="Cyclin-like_sf"/>
</dbReference>
<evidence type="ECO:0000256" key="8">
    <source>
        <dbReference type="SAM" id="Coils"/>
    </source>
</evidence>
<accession>D9CJ65</accession>
<dbReference type="Pfam" id="PF01858">
    <property type="entry name" value="RB_A"/>
    <property type="match status" value="1"/>
</dbReference>
<dbReference type="PANTHER" id="PTHR13742:SF17">
    <property type="entry name" value="RE32990P-RELATED"/>
    <property type="match status" value="1"/>
</dbReference>
<dbReference type="GO" id="GO:0005634">
    <property type="term" value="C:nucleus"/>
    <property type="evidence" value="ECO:0007669"/>
    <property type="project" value="UniProtKB-SubCell"/>
</dbReference>
<dbReference type="InterPro" id="IPR024599">
    <property type="entry name" value="RB_N"/>
</dbReference>
<sequence>MDRMNTGGPPVERLSSLLKGVTLNDDVAREKLFMLFDELKECYEAQERATPAEFTGEQDEELKHLCTEASLLFVARVLFVAQSGVGRNAPGHIGCPISRIVAAAGINLLDFFREVHVVVSKLSAYFEARGGSSRIFTQQAQLKENSETVVVMGLLAKKYKDNFNLFLHQLDFFKQVVLRLGWSAFLVLRIKLLSTFPDVVSCVELLPCVFAVLASHAPRLPDCLSHLNQDSKLLLKALSDMCKADYSRVLARMSSVEPLLSQILTAAVPEWRTALYNAKTRHEIAAEEETLKFGCAIDLVSNPVLEGLVTDAVRMQRALDALESEYEKHYEHGGSELDEREFLFTDFTKFASPRFSPGHMQSAITKMRLGPMPLRQGALLGPGAHTTAPSSVSPRLNFRVPMSAGMHSPLPVLNLSIDTGQPSTPVSEVMNISAWLRGRTANLAAEPSPGLTRYLAAVGGTRSEYVTGSASTAHQLGQRVRDLISSIIPEEKIPSLVGAFPLLQPSLTAERRLEVTKLYYHSLDNILHTEEKVGGMAGVTSLLSAGKFHRALVACCIEVVAACYRMVSCAFPKVLDALHIKAFDLAKMIPSFVKSIETLPRELKRHLFLIEEKIIESLAWEPGSSLYTHIVNISVNHQDITLNHNALHVAEDALQHAYAPLASPACKADCGDGVEELNETNGTRHSAPSEEIRPIRTTLLRPLSFSTPLCAPPPSPKRSQGCIMGSMSPAKKVRGVDGSPQPVQVITGKLPLLIGAKVCGAAGASGSAGALHDFCRKVLKLAAFRLALMCDNFDFSPLDRVEVNAKVYETIEYALYNQTHLFYNRHIDQIILSALYGYCKVHKLVQVSFREIIGHYRKQPQAQQCIFRSVIIEQSNPGLQVSTRADIIAFYNQVFVPSMKSFLLKGETRCASTCGQGLDGEPGTVISISETNSASACVTGGSRNTLPLLTLHNTARLSRPVQLVSMSANSSPTAVSRSYSVKDSVATQGGNFMDKSCGPICAGSAVMGESAQTFNSHSHVVQHICNHGGRSATVAVTGHQIPDGLAALLQALDSQQGLQDQGCMESDCLCRDASSTDCTERRSSRRLRDMEDAISLGANQEIHQSCLAGRLQE</sequence>
<keyword evidence="8" id="KW-0175">Coiled coil</keyword>
<comment type="similarity">
    <text evidence="2">Belongs to the retinoblastoma protein (RB) family.</text>
</comment>